<keyword evidence="5" id="KW-1185">Reference proteome</keyword>
<evidence type="ECO:0000313" key="4">
    <source>
        <dbReference type="EMBL" id="RIV30870.1"/>
    </source>
</evidence>
<dbReference type="Proteomes" id="UP000283832">
    <property type="component" value="Unassembled WGS sequence"/>
</dbReference>
<feature type="region of interest" description="Disordered" evidence="1">
    <location>
        <begin position="1"/>
        <end position="71"/>
    </location>
</feature>
<evidence type="ECO:0000256" key="2">
    <source>
        <dbReference type="SAM" id="Phobius"/>
    </source>
</evidence>
<dbReference type="RefSeq" id="WP_119579869.1">
    <property type="nucleotide sequence ID" value="NZ_QXEC01000045.1"/>
</dbReference>
<feature type="domain" description="DUF4190" evidence="3">
    <location>
        <begin position="110"/>
        <end position="169"/>
    </location>
</feature>
<feature type="transmembrane region" description="Helical" evidence="2">
    <location>
        <begin position="110"/>
        <end position="134"/>
    </location>
</feature>
<dbReference type="OrthoDB" id="4374883at2"/>
<accession>A0A418MMZ2</accession>
<reference evidence="4 5" key="1">
    <citation type="submission" date="2018-08" db="EMBL/GenBank/DDBJ databases">
        <title>Jishengella sp. nov., isolated from a root of Azadirachta indica A. Juss. var. siamensis Valenton.</title>
        <authorList>
            <person name="Kuncharoen N."/>
            <person name="Tanasupawat S."/>
            <person name="Kudo T."/>
            <person name="Ohkuma M."/>
        </authorList>
    </citation>
    <scope>NUCLEOTIDE SEQUENCE [LARGE SCALE GENOMIC DNA]</scope>
    <source>
        <strain evidence="4 5">AZ1-13</strain>
    </source>
</reference>
<evidence type="ECO:0000256" key="1">
    <source>
        <dbReference type="SAM" id="MobiDB-lite"/>
    </source>
</evidence>
<protein>
    <submittedName>
        <fullName evidence="4">DUF4190 domain-containing protein</fullName>
    </submittedName>
</protein>
<proteinExistence type="predicted"/>
<evidence type="ECO:0000259" key="3">
    <source>
        <dbReference type="Pfam" id="PF13828"/>
    </source>
</evidence>
<keyword evidence="2" id="KW-0812">Transmembrane</keyword>
<dbReference type="EMBL" id="QXEC01000045">
    <property type="protein sequence ID" value="RIV30870.1"/>
    <property type="molecule type" value="Genomic_DNA"/>
</dbReference>
<gene>
    <name evidence="4" type="ORF">D2L64_26045</name>
</gene>
<name>A0A418MMZ2_9ACTN</name>
<feature type="compositionally biased region" description="Low complexity" evidence="1">
    <location>
        <begin position="43"/>
        <end position="70"/>
    </location>
</feature>
<comment type="caution">
    <text evidence="4">The sequence shown here is derived from an EMBL/GenBank/DDBJ whole genome shotgun (WGS) entry which is preliminary data.</text>
</comment>
<keyword evidence="2" id="KW-1133">Transmembrane helix</keyword>
<evidence type="ECO:0000313" key="5">
    <source>
        <dbReference type="Proteomes" id="UP000283832"/>
    </source>
</evidence>
<dbReference type="AlphaFoldDB" id="A0A418MMZ2"/>
<dbReference type="Pfam" id="PF13828">
    <property type="entry name" value="DUF4190"/>
    <property type="match status" value="1"/>
</dbReference>
<sequence length="188" mass="19166">MTQPPPGGWPDPSSSGQSATPPADPTLPVSPHAPPPAQPTGHDPYQPVDPYQPAAPYQPADPYQPVDPYAGAKSAPSVAPYPAAGYPPPPPGYGYPPPGYGHPQPQTNPLAIAALVLSLIGIVSCITAPIGAIMGHVASRQIRERGEGGEGMAKAAIIVGWVFTGLLVLVILGYVALIAFAITTSSTV</sequence>
<dbReference type="InterPro" id="IPR025241">
    <property type="entry name" value="DUF4190"/>
</dbReference>
<organism evidence="4 5">
    <name type="scientific">Micromonospora radicis</name>
    <dbReference type="NCBI Taxonomy" id="1894971"/>
    <lineage>
        <taxon>Bacteria</taxon>
        <taxon>Bacillati</taxon>
        <taxon>Actinomycetota</taxon>
        <taxon>Actinomycetes</taxon>
        <taxon>Micromonosporales</taxon>
        <taxon>Micromonosporaceae</taxon>
        <taxon>Micromonospora</taxon>
    </lineage>
</organism>
<keyword evidence="2" id="KW-0472">Membrane</keyword>
<feature type="transmembrane region" description="Helical" evidence="2">
    <location>
        <begin position="155"/>
        <end position="182"/>
    </location>
</feature>